<gene>
    <name evidence="1" type="ORF">Eta_0023</name>
</gene>
<dbReference type="GeneID" id="15957249"/>
<dbReference type="EMBL" id="KC460990">
    <property type="protein sequence ID" value="AGN89469.1"/>
    <property type="molecule type" value="Genomic_DNA"/>
</dbReference>
<accession>R9W0X4</accession>
<evidence type="ECO:0000313" key="2">
    <source>
        <dbReference type="Proteomes" id="UP000014420"/>
    </source>
</evidence>
<dbReference type="RefSeq" id="YP_008130316.1">
    <property type="nucleotide sequence ID" value="NC_021563.1"/>
</dbReference>
<organism evidence="1 2">
    <name type="scientific">Serratia phage Eta</name>
    <dbReference type="NCBI Taxonomy" id="1282995"/>
    <lineage>
        <taxon>Viruses</taxon>
        <taxon>Duplodnaviria</taxon>
        <taxon>Heunggongvirae</taxon>
        <taxon>Uroviricota</taxon>
        <taxon>Caudoviricetes</taxon>
        <taxon>Sarkviridae</taxon>
        <taxon>Seretavirus</taxon>
        <taxon>Seretavirus eta</taxon>
    </lineage>
</organism>
<dbReference type="KEGG" id="vg:15957249"/>
<sequence length="93" mass="10182">MPANELKQQVQYPGGFDRLEIRKLLDGLVSAHISAAIAGEKMKTADRNRDLSIIKGSIVSAAHLVRSIIEEREGVWLNGINSADAFLKESQHG</sequence>
<dbReference type="Proteomes" id="UP000014420">
    <property type="component" value="Segment"/>
</dbReference>
<evidence type="ECO:0000313" key="1">
    <source>
        <dbReference type="EMBL" id="AGN89469.1"/>
    </source>
</evidence>
<protein>
    <submittedName>
        <fullName evidence="1">Uncharacterized protein</fullName>
    </submittedName>
</protein>
<name>R9W0X4_9CAUD</name>
<proteinExistence type="predicted"/>
<reference evidence="1 2" key="1">
    <citation type="journal article" date="2014" name="Virol. J.">
        <title>The genome and proteome of Serratia bacteriophage ? which forms unstable lysogens.</title>
        <authorList>
            <person name="Denyes J.M."/>
            <person name="Krell P.J."/>
            <person name="Manderville R.A."/>
            <person name="Ackermann H.W."/>
            <person name="She Y.M."/>
            <person name="Kropinski A.M."/>
        </authorList>
    </citation>
    <scope>NUCLEOTIDE SEQUENCE [LARGE SCALE GENOMIC DNA]</scope>
</reference>
<keyword evidence="2" id="KW-1185">Reference proteome</keyword>